<dbReference type="Gene3D" id="3.40.50.360">
    <property type="match status" value="1"/>
</dbReference>
<evidence type="ECO:0000313" key="3">
    <source>
        <dbReference type="EMBL" id="MDQ0229170.1"/>
    </source>
</evidence>
<organism evidence="3 4">
    <name type="scientific">Metabacillus malikii</name>
    <dbReference type="NCBI Taxonomy" id="1504265"/>
    <lineage>
        <taxon>Bacteria</taxon>
        <taxon>Bacillati</taxon>
        <taxon>Bacillota</taxon>
        <taxon>Bacilli</taxon>
        <taxon>Bacillales</taxon>
        <taxon>Bacillaceae</taxon>
        <taxon>Metabacillus</taxon>
    </lineage>
</organism>
<evidence type="ECO:0000256" key="1">
    <source>
        <dbReference type="ARBA" id="ARBA00009428"/>
    </source>
</evidence>
<dbReference type="SUPFAM" id="SSF52218">
    <property type="entry name" value="Flavoproteins"/>
    <property type="match status" value="1"/>
</dbReference>
<comment type="similarity">
    <text evidence="1">Belongs to the azoreductase type 2 family.</text>
</comment>
<dbReference type="Proteomes" id="UP001234495">
    <property type="component" value="Unassembled WGS sequence"/>
</dbReference>
<gene>
    <name evidence="3" type="ORF">J2S19_000420</name>
</gene>
<dbReference type="InterPro" id="IPR050712">
    <property type="entry name" value="NAD(P)H-dep_reductase"/>
</dbReference>
<reference evidence="3 4" key="1">
    <citation type="submission" date="2023-07" db="EMBL/GenBank/DDBJ databases">
        <title>Genomic Encyclopedia of Type Strains, Phase IV (KMG-IV): sequencing the most valuable type-strain genomes for metagenomic binning, comparative biology and taxonomic classification.</title>
        <authorList>
            <person name="Goeker M."/>
        </authorList>
    </citation>
    <scope>NUCLEOTIDE SEQUENCE [LARGE SCALE GENOMIC DNA]</scope>
    <source>
        <strain evidence="3 4">DSM 29005</strain>
    </source>
</reference>
<dbReference type="PANTHER" id="PTHR30543">
    <property type="entry name" value="CHROMATE REDUCTASE"/>
    <property type="match status" value="1"/>
</dbReference>
<dbReference type="Pfam" id="PF03358">
    <property type="entry name" value="FMN_red"/>
    <property type="match status" value="1"/>
</dbReference>
<feature type="domain" description="NADPH-dependent FMN reductase-like" evidence="2">
    <location>
        <begin position="12"/>
        <end position="155"/>
    </location>
</feature>
<evidence type="ECO:0000313" key="4">
    <source>
        <dbReference type="Proteomes" id="UP001234495"/>
    </source>
</evidence>
<dbReference type="InterPro" id="IPR005025">
    <property type="entry name" value="FMN_Rdtase-like_dom"/>
</dbReference>
<sequence>MIRTIKLEVIKMKVVAIVGSIRKESYNLKLAHYIQNRFKHLFQMEVLSIREIPFYDQDIENSPPQSVIDLKKKVAAADAVLWVTPEYNSTIPGVMANAIDWLSRVDKVMVGKPSWIVGASMGLLGTVKAQGHLRDILFASGISSPLLPGNEVYVGLVHEKFNEKGELTDEPTRQYLDLVAENFVKWMKEQSRLKQIQTAK</sequence>
<keyword evidence="4" id="KW-1185">Reference proteome</keyword>
<name>A0ABT9ZAZ3_9BACI</name>
<protein>
    <submittedName>
        <fullName evidence="3">NAD(P)H-dependent FMN reductase</fullName>
    </submittedName>
</protein>
<dbReference type="EMBL" id="JAUSUD010000001">
    <property type="protein sequence ID" value="MDQ0229170.1"/>
    <property type="molecule type" value="Genomic_DNA"/>
</dbReference>
<comment type="caution">
    <text evidence="3">The sequence shown here is derived from an EMBL/GenBank/DDBJ whole genome shotgun (WGS) entry which is preliminary data.</text>
</comment>
<proteinExistence type="inferred from homology"/>
<evidence type="ECO:0000259" key="2">
    <source>
        <dbReference type="Pfam" id="PF03358"/>
    </source>
</evidence>
<accession>A0ABT9ZAZ3</accession>
<dbReference type="PANTHER" id="PTHR30543:SF21">
    <property type="entry name" value="NAD(P)H-DEPENDENT FMN REDUCTASE LOT6"/>
    <property type="match status" value="1"/>
</dbReference>
<dbReference type="InterPro" id="IPR029039">
    <property type="entry name" value="Flavoprotein-like_sf"/>
</dbReference>